<dbReference type="GO" id="GO:0005737">
    <property type="term" value="C:cytoplasm"/>
    <property type="evidence" value="ECO:0007669"/>
    <property type="project" value="TreeGrafter"/>
</dbReference>
<dbReference type="InterPro" id="IPR033646">
    <property type="entry name" value="CLU-central"/>
</dbReference>
<name>A0AAJ8M1J8_9TREE</name>
<dbReference type="Pfam" id="PF12807">
    <property type="entry name" value="eIF3_p135"/>
    <property type="match status" value="1"/>
</dbReference>
<keyword evidence="1" id="KW-0963">Cytoplasm</keyword>
<dbReference type="Gene3D" id="1.25.40.10">
    <property type="entry name" value="Tetratricopeptide repeat domain"/>
    <property type="match status" value="1"/>
</dbReference>
<evidence type="ECO:0000313" key="5">
    <source>
        <dbReference type="Proteomes" id="UP000094043"/>
    </source>
</evidence>
<dbReference type="SUPFAM" id="SSF103107">
    <property type="entry name" value="Hypothetical protein c14orf129, hspc210"/>
    <property type="match status" value="1"/>
</dbReference>
<dbReference type="InterPro" id="IPR011990">
    <property type="entry name" value="TPR-like_helical_dom_sf"/>
</dbReference>
<dbReference type="InterPro" id="IPR027523">
    <property type="entry name" value="CLU_prot"/>
</dbReference>
<feature type="region of interest" description="Disordered" evidence="2">
    <location>
        <begin position="1371"/>
        <end position="1434"/>
    </location>
</feature>
<dbReference type="PROSITE" id="PS51823">
    <property type="entry name" value="CLU"/>
    <property type="match status" value="1"/>
</dbReference>
<dbReference type="Pfam" id="PF13236">
    <property type="entry name" value="CLU"/>
    <property type="match status" value="1"/>
</dbReference>
<evidence type="ECO:0000259" key="3">
    <source>
        <dbReference type="PROSITE" id="PS51823"/>
    </source>
</evidence>
<feature type="compositionally biased region" description="Low complexity" evidence="2">
    <location>
        <begin position="1288"/>
        <end position="1310"/>
    </location>
</feature>
<sequence length="1434" mass="157991">MSDTQLGVTVRIPSPTTEGTVPPSTPNTITLFPSDSETIQDIKLLINDWHGAYWLGPYSLRLPVIDGTETNAEAQIRPGERLNEWAEIGQVFSNYNERILEAVCEPYGEFSARQQVLRLAELVLPSGALANPVALLPGATIFDSVRDEAMAKHAFSEWKEWENVSLGELPVSSDPVQASDCLKSIQLSPFNPPPPHLAQRGHQLYLSVAILEGDVITLICTTRGWYVSKSNVNVFDPSPKSGVYHSLIDLLHSISPKFSLALAKLPPFQFPTDPITTTQIPQCQPAYPFLVPAPPLPSANPLRTQLALLHTGAWSADSGEGARDWNEEIQGIRELPRSKVDRQDDDESVRHGVEERVFREKMLQKVFAEFDQAAIRAVQSRGDIPPINPSEPPSSHMYLLSNIFVTPATLDSLSTLTHLGGDDAVRPSHGKDAQGVKLLNKLDVAGVYMLGHTVVEWAGKRWVCQSVLPGIFSNKDEVGEAKPDIEDNEKKEDWVDVQKSPKTSTSATISSDEDLPSNPMMTYGQDSESPSLIHWDQTTHYLFSLLAPGLKLAPHKVPDGQGRDKEFYASAEVKGLKGQDGRRYILDAQRLMCVDVEFLEKDIETCTVLNTQGNVGQKYPHRFVLLRPELIELFWESELKRWARNVAKNAKEIKTEAGGVEKDTRGELAETEVALGDDIKSKHTFPADAEHNSPALIEAATQRESSDTPLDLSLVGSLKDFKLLFNPDAFVETIDPAKPGTIQVRVSDESDPTIKAVRDASIYLRELAIPQFVLDSVTNGSTTLMDGEALSKTMHLRGINMRYLGYVAKTIEAFSKGEDGENKIVGALRVLLRLVKREMVLRASKHILRSLLYPLQLDQAPAAISHFLNCLLGAEIDPHPVAEWIPLQLSSIDEPKPEYVSFSPEGLREKIRKEVEVRFRWSLNNEDVIGLEKKQLLRELALRTGFQLVKRNYIFDPQLKPTFTPAAALTSTEKKDKKNKRGEERKKERTRVFESDDVLALIPIIKSTAPSVTIAEEILDAARTTIHRGSFDAGLEFMLEAIQLYENIHSVLHPSVAAVYNSYSNTVHQIARLKIQQLAQQENADPEQPLGVDVGTALKLQRQAVVVAERTCGVWHTDTAQYYFNLAMLENLEGNTQQALKYFRHVLRMWDVIHGPEHPEIATILNNVGIILQTMNDPHALEIQTQAHRLTLSLFGLSHIATAQSHSQLVQAQFLASNHSAALSSAKEALTIFSARLGDEDSQTKDAKKNVELLEAVVANQEMKKEREEAIKKEANDRLKAARDRLGARGSTGSTGAGARRLGTSSQQQQQTLNITPQALAALAKAAQAAQTQGGDQGESSAQNSNPIVAAAAAQAAAVVRAAGIDLTNLSKLNISPPSNTGNVEENVQTGELGTQSVEELVKYIQGSSVRPGAGGTRRGKNTLRGKRRTGAKR</sequence>
<protein>
    <recommendedName>
        <fullName evidence="3">Clu domain-containing protein</fullName>
    </recommendedName>
</protein>
<dbReference type="PANTHER" id="PTHR12601:SF6">
    <property type="entry name" value="CLUSTERED MITOCHONDRIA PROTEIN HOMOLOG"/>
    <property type="match status" value="1"/>
</dbReference>
<feature type="region of interest" description="Disordered" evidence="2">
    <location>
        <begin position="966"/>
        <end position="989"/>
    </location>
</feature>
<organism evidence="4 5">
    <name type="scientific">Cryptococcus depauperatus CBS 7841</name>
    <dbReference type="NCBI Taxonomy" id="1295531"/>
    <lineage>
        <taxon>Eukaryota</taxon>
        <taxon>Fungi</taxon>
        <taxon>Dikarya</taxon>
        <taxon>Basidiomycota</taxon>
        <taxon>Agaricomycotina</taxon>
        <taxon>Tremellomycetes</taxon>
        <taxon>Tremellales</taxon>
        <taxon>Cryptococcaceae</taxon>
        <taxon>Cryptococcus</taxon>
    </lineage>
</organism>
<proteinExistence type="predicted"/>
<dbReference type="EMBL" id="CP143788">
    <property type="protein sequence ID" value="WVN89185.1"/>
    <property type="molecule type" value="Genomic_DNA"/>
</dbReference>
<feature type="region of interest" description="Disordered" evidence="2">
    <location>
        <begin position="1275"/>
        <end position="1310"/>
    </location>
</feature>
<evidence type="ECO:0000256" key="1">
    <source>
        <dbReference type="ARBA" id="ARBA00022490"/>
    </source>
</evidence>
<dbReference type="SUPFAM" id="SSF48452">
    <property type="entry name" value="TPR-like"/>
    <property type="match status" value="1"/>
</dbReference>
<dbReference type="InterPro" id="IPR025697">
    <property type="entry name" value="CLU_dom"/>
</dbReference>
<reference evidence="4" key="2">
    <citation type="journal article" date="2022" name="Elife">
        <title>Obligate sexual reproduction of a homothallic fungus closely related to the Cryptococcus pathogenic species complex.</title>
        <authorList>
            <person name="Passer A.R."/>
            <person name="Clancey S.A."/>
            <person name="Shea T."/>
            <person name="David-Palma M."/>
            <person name="Averette A.F."/>
            <person name="Boekhout T."/>
            <person name="Porcel B.M."/>
            <person name="Nowrousian M."/>
            <person name="Cuomo C.A."/>
            <person name="Sun S."/>
            <person name="Heitman J."/>
            <person name="Coelho M.A."/>
        </authorList>
    </citation>
    <scope>NUCLEOTIDE SEQUENCE</scope>
    <source>
        <strain evidence="4">CBS 7841</strain>
    </source>
</reference>
<dbReference type="InterPro" id="IPR023231">
    <property type="entry name" value="GSKIP_dom_sf"/>
</dbReference>
<dbReference type="Pfam" id="PF13424">
    <property type="entry name" value="TPR_12"/>
    <property type="match status" value="1"/>
</dbReference>
<feature type="compositionally biased region" description="Basic and acidic residues" evidence="2">
    <location>
        <begin position="972"/>
        <end position="989"/>
    </location>
</feature>
<dbReference type="Proteomes" id="UP000094043">
    <property type="component" value="Chromosome 5"/>
</dbReference>
<dbReference type="GO" id="GO:0003729">
    <property type="term" value="F:mRNA binding"/>
    <property type="evidence" value="ECO:0007669"/>
    <property type="project" value="TreeGrafter"/>
</dbReference>
<dbReference type="KEGG" id="cdep:91088611"/>
<dbReference type="PANTHER" id="PTHR12601">
    <property type="entry name" value="EUKARYOTIC TRANSLATION INITIATION FACTOR 3 SUBUNIT EIF-3"/>
    <property type="match status" value="1"/>
</dbReference>
<feature type="compositionally biased region" description="Polar residues" evidence="2">
    <location>
        <begin position="500"/>
        <end position="510"/>
    </location>
</feature>
<feature type="compositionally biased region" description="Polar residues" evidence="2">
    <location>
        <begin position="1371"/>
        <end position="1398"/>
    </location>
</feature>
<feature type="compositionally biased region" description="Basic and acidic residues" evidence="2">
    <location>
        <begin position="478"/>
        <end position="496"/>
    </location>
</feature>
<dbReference type="GO" id="GO:0048312">
    <property type="term" value="P:intracellular distribution of mitochondria"/>
    <property type="evidence" value="ECO:0007669"/>
    <property type="project" value="TreeGrafter"/>
</dbReference>
<feature type="domain" description="Clu" evidence="3">
    <location>
        <begin position="295"/>
        <end position="599"/>
    </location>
</feature>
<dbReference type="CDD" id="cd15466">
    <property type="entry name" value="CLU-central"/>
    <property type="match status" value="1"/>
</dbReference>
<dbReference type="Gene3D" id="3.30.2280.10">
    <property type="entry name" value="Hypothetical protein (hspc210)"/>
    <property type="match status" value="1"/>
</dbReference>
<dbReference type="GeneID" id="91088611"/>
<reference evidence="4" key="3">
    <citation type="submission" date="2024-01" db="EMBL/GenBank/DDBJ databases">
        <authorList>
            <person name="Coelho M.A."/>
            <person name="David-Palma M."/>
            <person name="Shea T."/>
            <person name="Sun S."/>
            <person name="Cuomo C.A."/>
            <person name="Heitman J."/>
        </authorList>
    </citation>
    <scope>NUCLEOTIDE SEQUENCE</scope>
    <source>
        <strain evidence="4">CBS 7841</strain>
    </source>
</reference>
<feature type="compositionally biased region" description="Basic and acidic residues" evidence="2">
    <location>
        <begin position="1275"/>
        <end position="1287"/>
    </location>
</feature>
<feature type="region of interest" description="Disordered" evidence="2">
    <location>
        <begin position="1"/>
        <end position="23"/>
    </location>
</feature>
<accession>A0AAJ8M1J8</accession>
<gene>
    <name evidence="4" type="ORF">L203_104401</name>
</gene>
<feature type="compositionally biased region" description="Basic residues" evidence="2">
    <location>
        <begin position="1418"/>
        <end position="1434"/>
    </location>
</feature>
<reference evidence="4" key="1">
    <citation type="submission" date="2016-06" db="EMBL/GenBank/DDBJ databases">
        <authorList>
            <person name="Cuomo C."/>
            <person name="Litvintseva A."/>
            <person name="Heitman J."/>
            <person name="Chen Y."/>
            <person name="Sun S."/>
            <person name="Springer D."/>
            <person name="Dromer F."/>
            <person name="Young S."/>
            <person name="Zeng Q."/>
            <person name="Chapman S."/>
            <person name="Gujja S."/>
            <person name="Saif S."/>
            <person name="Birren B."/>
        </authorList>
    </citation>
    <scope>NUCLEOTIDE SEQUENCE</scope>
    <source>
        <strain evidence="4">CBS 7841</strain>
    </source>
</reference>
<feature type="region of interest" description="Disordered" evidence="2">
    <location>
        <begin position="478"/>
        <end position="518"/>
    </location>
</feature>
<evidence type="ECO:0000256" key="2">
    <source>
        <dbReference type="SAM" id="MobiDB-lite"/>
    </source>
</evidence>
<keyword evidence="5" id="KW-1185">Reference proteome</keyword>
<dbReference type="RefSeq" id="XP_066069885.1">
    <property type="nucleotide sequence ID" value="XM_066213788.1"/>
</dbReference>
<evidence type="ECO:0000313" key="4">
    <source>
        <dbReference type="EMBL" id="WVN89185.1"/>
    </source>
</evidence>